<keyword evidence="1" id="KW-0472">Membrane</keyword>
<dbReference type="EMBL" id="JAENGZ010001837">
    <property type="protein sequence ID" value="KAG6946020.1"/>
    <property type="molecule type" value="Genomic_DNA"/>
</dbReference>
<dbReference type="OrthoDB" id="121918at2759"/>
<feature type="transmembrane region" description="Helical" evidence="1">
    <location>
        <begin position="60"/>
        <end position="83"/>
    </location>
</feature>
<evidence type="ECO:0000313" key="2">
    <source>
        <dbReference type="EMBL" id="KAG6946020.1"/>
    </source>
</evidence>
<protein>
    <submittedName>
        <fullName evidence="2">Uncharacterized protein</fullName>
    </submittedName>
</protein>
<feature type="non-terminal residue" evidence="2">
    <location>
        <position position="1"/>
    </location>
</feature>
<accession>A0A8T1TT65</accession>
<gene>
    <name evidence="2" type="ORF">JG687_00016954</name>
</gene>
<evidence type="ECO:0000313" key="3">
    <source>
        <dbReference type="Proteomes" id="UP000688947"/>
    </source>
</evidence>
<feature type="transmembrane region" description="Helical" evidence="1">
    <location>
        <begin position="25"/>
        <end position="48"/>
    </location>
</feature>
<keyword evidence="1" id="KW-0812">Transmembrane</keyword>
<proteinExistence type="predicted"/>
<reference evidence="2" key="1">
    <citation type="submission" date="2021-01" db="EMBL/GenBank/DDBJ databases">
        <title>Phytophthora aleatoria, a newly-described species from Pinus radiata is distinct from Phytophthora cactorum isolates based on comparative genomics.</title>
        <authorList>
            <person name="Mcdougal R."/>
            <person name="Panda P."/>
            <person name="Williams N."/>
            <person name="Studholme D.J."/>
        </authorList>
    </citation>
    <scope>NUCLEOTIDE SEQUENCE</scope>
    <source>
        <strain evidence="2">NZFS 3830</strain>
    </source>
</reference>
<keyword evidence="1" id="KW-1133">Transmembrane helix</keyword>
<organism evidence="2 3">
    <name type="scientific">Phytophthora cactorum</name>
    <dbReference type="NCBI Taxonomy" id="29920"/>
    <lineage>
        <taxon>Eukaryota</taxon>
        <taxon>Sar</taxon>
        <taxon>Stramenopiles</taxon>
        <taxon>Oomycota</taxon>
        <taxon>Peronosporomycetes</taxon>
        <taxon>Peronosporales</taxon>
        <taxon>Peronosporaceae</taxon>
        <taxon>Phytophthora</taxon>
    </lineage>
</organism>
<name>A0A8T1TT65_9STRA</name>
<comment type="caution">
    <text evidence="2">The sequence shown here is derived from an EMBL/GenBank/DDBJ whole genome shotgun (WGS) entry which is preliminary data.</text>
</comment>
<sequence length="146" mass="16709">EDDIRAALQTLFHSEYVLIAEYIEFILPILYTLYLSALYHLSVAAFYPHTAAMSENKLKATVASILIFSVIEFVAFVGLLVPFKRRFGFSPLHQLAFAFEMQFCAVQGHLIVRNFYILHFTLEHYGTTHYCTHGAATNVSSHDRRC</sequence>
<evidence type="ECO:0000256" key="1">
    <source>
        <dbReference type="SAM" id="Phobius"/>
    </source>
</evidence>
<dbReference type="Proteomes" id="UP000688947">
    <property type="component" value="Unassembled WGS sequence"/>
</dbReference>
<dbReference type="AlphaFoldDB" id="A0A8T1TT65"/>